<reference evidence="1 2" key="1">
    <citation type="submission" date="2020-03" db="EMBL/GenBank/DDBJ databases">
        <title>Genomic Encyclopedia of Type Strains, Phase IV (KMG-IV): sequencing the most valuable type-strain genomes for metagenomic binning, comparative biology and taxonomic classification.</title>
        <authorList>
            <person name="Goeker M."/>
        </authorList>
    </citation>
    <scope>NUCLEOTIDE SEQUENCE [LARGE SCALE GENOMIC DNA]</scope>
    <source>
        <strain evidence="1 2">DSM 7225</strain>
    </source>
</reference>
<evidence type="ECO:0000313" key="1">
    <source>
        <dbReference type="EMBL" id="NJB98063.1"/>
    </source>
</evidence>
<evidence type="ECO:0000313" key="2">
    <source>
        <dbReference type="Proteomes" id="UP000531251"/>
    </source>
</evidence>
<dbReference type="Pfam" id="PF05284">
    <property type="entry name" value="DUF736"/>
    <property type="match status" value="1"/>
</dbReference>
<comment type="caution">
    <text evidence="1">The sequence shown here is derived from an EMBL/GenBank/DDBJ whole genome shotgun (WGS) entry which is preliminary data.</text>
</comment>
<keyword evidence="2" id="KW-1185">Reference proteome</keyword>
<dbReference type="EMBL" id="JAATJB010000006">
    <property type="protein sequence ID" value="NJB98063.1"/>
    <property type="molecule type" value="Genomic_DNA"/>
</dbReference>
<dbReference type="InterPro" id="IPR007948">
    <property type="entry name" value="DUF736"/>
</dbReference>
<protein>
    <submittedName>
        <fullName evidence="1">Uncharacterized protein (DUF736 family)</fullName>
    </submittedName>
</protein>
<proteinExistence type="predicted"/>
<sequence>MIRGIFTTTDRGYTGEIRAFGTREQVELRQVEGKDNDKAPDFRIHPADDDRIDYGAAWAKTSKEKRPYVSFKLTVLGGTPVYLRMFESEKTPGTYELVSD</sequence>
<accession>A0A7X5XZ46</accession>
<organism evidence="1 2">
    <name type="scientific">Sphingomonas trueperi</name>
    <dbReference type="NCBI Taxonomy" id="53317"/>
    <lineage>
        <taxon>Bacteria</taxon>
        <taxon>Pseudomonadati</taxon>
        <taxon>Pseudomonadota</taxon>
        <taxon>Alphaproteobacteria</taxon>
        <taxon>Sphingomonadales</taxon>
        <taxon>Sphingomonadaceae</taxon>
        <taxon>Sphingomonas</taxon>
    </lineage>
</organism>
<dbReference type="RefSeq" id="WP_167712920.1">
    <property type="nucleotide sequence ID" value="NZ_BAAADY010000007.1"/>
</dbReference>
<dbReference type="AlphaFoldDB" id="A0A7X5XZ46"/>
<name>A0A7X5XZ46_9SPHN</name>
<dbReference type="Proteomes" id="UP000531251">
    <property type="component" value="Unassembled WGS sequence"/>
</dbReference>
<gene>
    <name evidence="1" type="ORF">GGR89_002390</name>
</gene>